<name>A0A5E4NLG9_9HEMI</name>
<evidence type="ECO:0000313" key="2">
    <source>
        <dbReference type="EMBL" id="VVC45808.1"/>
    </source>
</evidence>
<protein>
    <submittedName>
        <fullName evidence="2">Uncharacterized protein</fullName>
    </submittedName>
</protein>
<accession>A0A5E4NLG9</accession>
<dbReference type="Proteomes" id="UP000325440">
    <property type="component" value="Unassembled WGS sequence"/>
</dbReference>
<reference evidence="2 3" key="1">
    <citation type="submission" date="2019-08" db="EMBL/GenBank/DDBJ databases">
        <authorList>
            <person name="Alioto T."/>
            <person name="Alioto T."/>
            <person name="Gomez Garrido J."/>
        </authorList>
    </citation>
    <scope>NUCLEOTIDE SEQUENCE [LARGE SCALE GENOMIC DNA]</scope>
</reference>
<dbReference type="AlphaFoldDB" id="A0A5E4NLG9"/>
<feature type="compositionally biased region" description="Polar residues" evidence="1">
    <location>
        <begin position="29"/>
        <end position="44"/>
    </location>
</feature>
<evidence type="ECO:0000256" key="1">
    <source>
        <dbReference type="SAM" id="MobiDB-lite"/>
    </source>
</evidence>
<organism evidence="2 3">
    <name type="scientific">Cinara cedri</name>
    <dbReference type="NCBI Taxonomy" id="506608"/>
    <lineage>
        <taxon>Eukaryota</taxon>
        <taxon>Metazoa</taxon>
        <taxon>Ecdysozoa</taxon>
        <taxon>Arthropoda</taxon>
        <taxon>Hexapoda</taxon>
        <taxon>Insecta</taxon>
        <taxon>Pterygota</taxon>
        <taxon>Neoptera</taxon>
        <taxon>Paraneoptera</taxon>
        <taxon>Hemiptera</taxon>
        <taxon>Sternorrhyncha</taxon>
        <taxon>Aphidomorpha</taxon>
        <taxon>Aphidoidea</taxon>
        <taxon>Aphididae</taxon>
        <taxon>Lachninae</taxon>
        <taxon>Cinara</taxon>
    </lineage>
</organism>
<sequence>MGAEDTRSLEPQPPLTMLSQHSASKERFQSVSKSQIEAASSCSGGNEHDARRLTHGEKRCGFSMSSVVHVYKSVENNNKKKEKKSIIHVRAMVVETGTIRHRYDFCSRLQACTRPHHRHPLHGHRETVANVRVAPLPLAINDAIGRRFCSRVYHCDNDWG</sequence>
<keyword evidence="3" id="KW-1185">Reference proteome</keyword>
<gene>
    <name evidence="2" type="ORF">CINCED_3A008698</name>
</gene>
<evidence type="ECO:0000313" key="3">
    <source>
        <dbReference type="Proteomes" id="UP000325440"/>
    </source>
</evidence>
<proteinExistence type="predicted"/>
<feature type="region of interest" description="Disordered" evidence="1">
    <location>
        <begin position="1"/>
        <end position="50"/>
    </location>
</feature>
<dbReference type="EMBL" id="CABPRJ010002413">
    <property type="protein sequence ID" value="VVC45808.1"/>
    <property type="molecule type" value="Genomic_DNA"/>
</dbReference>